<feature type="compositionally biased region" description="Basic and acidic residues" evidence="1">
    <location>
        <begin position="216"/>
        <end position="250"/>
    </location>
</feature>
<feature type="region of interest" description="Disordered" evidence="1">
    <location>
        <begin position="1"/>
        <end position="44"/>
    </location>
</feature>
<comment type="caution">
    <text evidence="3">The sequence shown here is derived from an EMBL/GenBank/DDBJ whole genome shotgun (WGS) entry which is preliminary data.</text>
</comment>
<gene>
    <name evidence="3" type="ORF">PCOR1329_LOCUS25688</name>
</gene>
<name>A0ABN9S1I9_9DINO</name>
<dbReference type="EMBL" id="CAUYUJ010009003">
    <property type="protein sequence ID" value="CAK0825591.1"/>
    <property type="molecule type" value="Genomic_DNA"/>
</dbReference>
<dbReference type="PANTHER" id="PTHR46565">
    <property type="entry name" value="COLD SHOCK DOMAIN PROTEIN 2"/>
    <property type="match status" value="1"/>
</dbReference>
<dbReference type="InterPro" id="IPR011129">
    <property type="entry name" value="CSD"/>
</dbReference>
<dbReference type="SUPFAM" id="SSF50249">
    <property type="entry name" value="Nucleic acid-binding proteins"/>
    <property type="match status" value="1"/>
</dbReference>
<dbReference type="Proteomes" id="UP001189429">
    <property type="component" value="Unassembled WGS sequence"/>
</dbReference>
<dbReference type="SMART" id="SM00357">
    <property type="entry name" value="CSP"/>
    <property type="match status" value="1"/>
</dbReference>
<sequence>MARRSEPMRRKRGPPKALVDSAEAPKEGAGMRAEATEFVPNTPGTPSGAGMAAMGYPWPYGFGVNPLMGMSPFGWPGIGMPQSRVPMPPAMPQALPAGRFRGKIKSFNPDKGFGFIECREVNARYGRDTFVHKAQIGDLKAGADVIFSVECNKQGMPQAKDVTSGSGMPAVPGGAPAGKGKKGGKDDSKGKGAKGEGKGAKGEGKGGKEGKKKAKEPKEKTDKSDEAAAEAPKAEEPAAEAPKAEEPAAA</sequence>
<dbReference type="InterPro" id="IPR012340">
    <property type="entry name" value="NA-bd_OB-fold"/>
</dbReference>
<feature type="region of interest" description="Disordered" evidence="1">
    <location>
        <begin position="157"/>
        <end position="250"/>
    </location>
</feature>
<dbReference type="Pfam" id="PF00313">
    <property type="entry name" value="CSD"/>
    <property type="match status" value="1"/>
</dbReference>
<dbReference type="PROSITE" id="PS51857">
    <property type="entry name" value="CSD_2"/>
    <property type="match status" value="1"/>
</dbReference>
<dbReference type="CDD" id="cd04458">
    <property type="entry name" value="CSP_CDS"/>
    <property type="match status" value="1"/>
</dbReference>
<dbReference type="InterPro" id="IPR002059">
    <property type="entry name" value="CSP_DNA-bd"/>
</dbReference>
<keyword evidence="4" id="KW-1185">Reference proteome</keyword>
<dbReference type="PANTHER" id="PTHR46565:SF20">
    <property type="entry name" value="COLD SHOCK DOMAIN-CONTAINING PROTEIN 4"/>
    <property type="match status" value="1"/>
</dbReference>
<feature type="compositionally biased region" description="Basic and acidic residues" evidence="1">
    <location>
        <begin position="183"/>
        <end position="209"/>
    </location>
</feature>
<evidence type="ECO:0000313" key="4">
    <source>
        <dbReference type="Proteomes" id="UP001189429"/>
    </source>
</evidence>
<organism evidence="3 4">
    <name type="scientific">Prorocentrum cordatum</name>
    <dbReference type="NCBI Taxonomy" id="2364126"/>
    <lineage>
        <taxon>Eukaryota</taxon>
        <taxon>Sar</taxon>
        <taxon>Alveolata</taxon>
        <taxon>Dinophyceae</taxon>
        <taxon>Prorocentrales</taxon>
        <taxon>Prorocentraceae</taxon>
        <taxon>Prorocentrum</taxon>
    </lineage>
</organism>
<reference evidence="3" key="1">
    <citation type="submission" date="2023-10" db="EMBL/GenBank/DDBJ databases">
        <authorList>
            <person name="Chen Y."/>
            <person name="Shah S."/>
            <person name="Dougan E. K."/>
            <person name="Thang M."/>
            <person name="Chan C."/>
        </authorList>
    </citation>
    <scope>NUCLEOTIDE SEQUENCE [LARGE SCALE GENOMIC DNA]</scope>
</reference>
<proteinExistence type="predicted"/>
<evidence type="ECO:0000313" key="3">
    <source>
        <dbReference type="EMBL" id="CAK0825591.1"/>
    </source>
</evidence>
<feature type="domain" description="CSD" evidence="2">
    <location>
        <begin position="99"/>
        <end position="164"/>
    </location>
</feature>
<accession>A0ABN9S1I9</accession>
<protein>
    <recommendedName>
        <fullName evidence="2">CSD domain-containing protein</fullName>
    </recommendedName>
</protein>
<dbReference type="Gene3D" id="2.40.50.140">
    <property type="entry name" value="Nucleic acid-binding proteins"/>
    <property type="match status" value="1"/>
</dbReference>
<evidence type="ECO:0000259" key="2">
    <source>
        <dbReference type="PROSITE" id="PS51857"/>
    </source>
</evidence>
<evidence type="ECO:0000256" key="1">
    <source>
        <dbReference type="SAM" id="MobiDB-lite"/>
    </source>
</evidence>